<reference evidence="2 3" key="1">
    <citation type="journal article" date="2012" name="Genome Biol.">
        <title>Sequencing three crocodilian genomes to illuminate the evolution of archosaurs and amniotes.</title>
        <authorList>
            <person name="St John J.A."/>
            <person name="Braun E.L."/>
            <person name="Isberg S.R."/>
            <person name="Miles L.G."/>
            <person name="Chong A.Y."/>
            <person name="Gongora J."/>
            <person name="Dalzell P."/>
            <person name="Moran C."/>
            <person name="Bed'hom B."/>
            <person name="Abzhanov A."/>
            <person name="Burgess S.C."/>
            <person name="Cooksey A.M."/>
            <person name="Castoe T.A."/>
            <person name="Crawford N.G."/>
            <person name="Densmore L.D."/>
            <person name="Drew J.C."/>
            <person name="Edwards S.V."/>
            <person name="Faircloth B.C."/>
            <person name="Fujita M.K."/>
            <person name="Greenwold M.J."/>
            <person name="Hoffmann F.G."/>
            <person name="Howard J.M."/>
            <person name="Iguchi T."/>
            <person name="Janes D.E."/>
            <person name="Khan S.Y."/>
            <person name="Kohno S."/>
            <person name="de Koning A.J."/>
            <person name="Lance S.L."/>
            <person name="McCarthy F.M."/>
            <person name="McCormack J.E."/>
            <person name="Merchant M.E."/>
            <person name="Peterson D.G."/>
            <person name="Pollock D.D."/>
            <person name="Pourmand N."/>
            <person name="Raney B.J."/>
            <person name="Roessler K.A."/>
            <person name="Sanford J.R."/>
            <person name="Sawyer R.H."/>
            <person name="Schmidt C.J."/>
            <person name="Triplett E.W."/>
            <person name="Tuberville T.D."/>
            <person name="Venegas-Anaya M."/>
            <person name="Howard J.T."/>
            <person name="Jarvis E.D."/>
            <person name="Guillette L.J.Jr."/>
            <person name="Glenn T.C."/>
            <person name="Green R.E."/>
            <person name="Ray D.A."/>
        </authorList>
    </citation>
    <scope>NUCLEOTIDE SEQUENCE [LARGE SCALE GENOMIC DNA]</scope>
    <source>
        <strain evidence="2">KSC_2009_1</strain>
    </source>
</reference>
<gene>
    <name evidence="2" type="ORF">Y1Q_0015322</name>
</gene>
<accession>A0A151NAZ9</accession>
<evidence type="ECO:0000313" key="2">
    <source>
        <dbReference type="EMBL" id="KYO33789.1"/>
    </source>
</evidence>
<evidence type="ECO:0000256" key="1">
    <source>
        <dbReference type="SAM" id="MobiDB-lite"/>
    </source>
</evidence>
<name>A0A151NAZ9_ALLMI</name>
<protein>
    <submittedName>
        <fullName evidence="2">Uncharacterized protein</fullName>
    </submittedName>
</protein>
<evidence type="ECO:0000313" key="3">
    <source>
        <dbReference type="Proteomes" id="UP000050525"/>
    </source>
</evidence>
<dbReference type="Proteomes" id="UP000050525">
    <property type="component" value="Unassembled WGS sequence"/>
</dbReference>
<keyword evidence="3" id="KW-1185">Reference proteome</keyword>
<feature type="compositionally biased region" description="Basic and acidic residues" evidence="1">
    <location>
        <begin position="446"/>
        <end position="484"/>
    </location>
</feature>
<organism evidence="2 3">
    <name type="scientific">Alligator mississippiensis</name>
    <name type="common">American alligator</name>
    <dbReference type="NCBI Taxonomy" id="8496"/>
    <lineage>
        <taxon>Eukaryota</taxon>
        <taxon>Metazoa</taxon>
        <taxon>Chordata</taxon>
        <taxon>Craniata</taxon>
        <taxon>Vertebrata</taxon>
        <taxon>Euteleostomi</taxon>
        <taxon>Archelosauria</taxon>
        <taxon>Archosauria</taxon>
        <taxon>Crocodylia</taxon>
        <taxon>Alligatoridae</taxon>
        <taxon>Alligatorinae</taxon>
        <taxon>Alligator</taxon>
    </lineage>
</organism>
<feature type="compositionally biased region" description="Pro residues" evidence="1">
    <location>
        <begin position="572"/>
        <end position="583"/>
    </location>
</feature>
<dbReference type="OrthoDB" id="2126613at2759"/>
<proteinExistence type="predicted"/>
<dbReference type="EMBL" id="AKHW03003672">
    <property type="protein sequence ID" value="KYO33789.1"/>
    <property type="molecule type" value="Genomic_DNA"/>
</dbReference>
<sequence length="707" mass="81253">MTGRSGTLRWLQNARRHIESSQEWKDFTIRLFDAVQQQMTESHVNVFTDLLEAEKAFVLQRAAKAIQRGDLYKAMISQISTCLEEQLYSQVAHEMRDGDHLRSKLSLVSSHIRNGVMNLLEERPELKGKMHAFLNQPLPADFRRLTWRLYLSNPRVCRDYLSQVAANKAKSPKDREIFLKSRALLSTEPTFQHLKDNEVAARCLRNVLSYYHKLQGTATHLPDMEYFLLLPLLQVALDPAAPNLSTDSISALLVEEFITFMNLRPRFMRLSFTQDAAGTDVLGEVSSMLHEQDRDLTTVIKGIYSQAEETQESLLRAVKHMLQPAISTLFVGYLSMDTLLYVWDQLIIGLDQPSYNCFPAFSAVFILLLRDYLKTCQSPGQVEAALKTRGPTLSVEEFQDMIRRHYFKELYSRLHEDDNEPFPIHDPTQALPPWSYLSRVTVPPRTRPEDRKQARKEREMLEKQHKERLKHEERLQKFREEEERRQQESRLLQLLEETKGTFEAQRVYLKEQLTQEKQLRYEMQKAAEAQISGLEDEIKKLQEQQRPSMDDACSVGSLIAPAPSRQSLTPLHPSPSPLQPAPPKVTSGMSRNIEIHGKTAAMVTLDLLEQIMQAANAIANGHNAAEQGSLNAATREHLWNYSQDCKNAEIEVFGHHISREDIEKIPEPRRKELKKKLTGTIRRNAEARHKAQLAVGKGMLPDSVIYM</sequence>
<feature type="region of interest" description="Disordered" evidence="1">
    <location>
        <begin position="441"/>
        <end position="484"/>
    </location>
</feature>
<dbReference type="KEGG" id="amj:102563695"/>
<feature type="region of interest" description="Disordered" evidence="1">
    <location>
        <begin position="563"/>
        <end position="589"/>
    </location>
</feature>
<comment type="caution">
    <text evidence="2">The sequence shown here is derived from an EMBL/GenBank/DDBJ whole genome shotgun (WGS) entry which is preliminary data.</text>
</comment>
<dbReference type="AlphaFoldDB" id="A0A151NAZ9"/>